<evidence type="ECO:0000259" key="5">
    <source>
        <dbReference type="Pfam" id="PF05347"/>
    </source>
</evidence>
<comment type="subcellular location">
    <subcellularLocation>
        <location evidence="1">Mitochondrion matrix</location>
    </subcellularLocation>
</comment>
<dbReference type="PANTHER" id="PTHR13675:SF1">
    <property type="entry name" value="SUCCINATE DEHYDROGENASE ASSEMBLY FACTOR 1, MITOCHONDRIAL"/>
    <property type="match status" value="1"/>
</dbReference>
<dbReference type="Proteomes" id="UP001420932">
    <property type="component" value="Unassembled WGS sequence"/>
</dbReference>
<keyword evidence="2" id="KW-0496">Mitochondrion</keyword>
<protein>
    <recommendedName>
        <fullName evidence="5">Complex 1 LYR protein domain-containing protein</fullName>
    </recommendedName>
</protein>
<dbReference type="EMBL" id="JBBNAF010000008">
    <property type="protein sequence ID" value="KAK9121194.1"/>
    <property type="molecule type" value="Genomic_DNA"/>
</dbReference>
<reference evidence="6 7" key="1">
    <citation type="submission" date="2024-01" db="EMBL/GenBank/DDBJ databases">
        <title>Genome assemblies of Stephania.</title>
        <authorList>
            <person name="Yang L."/>
        </authorList>
    </citation>
    <scope>NUCLEOTIDE SEQUENCE [LARGE SCALE GENOMIC DNA]</scope>
    <source>
        <strain evidence="6">YNDBR</strain>
        <tissue evidence="6">Leaf</tissue>
    </source>
</reference>
<feature type="domain" description="Complex 1 LYR protein" evidence="5">
    <location>
        <begin position="10"/>
        <end position="70"/>
    </location>
</feature>
<comment type="similarity">
    <text evidence="4">Belongs to the complex I LYR family. SDHAF1 subfamily.</text>
</comment>
<evidence type="ECO:0000256" key="1">
    <source>
        <dbReference type="ARBA" id="ARBA00004305"/>
    </source>
</evidence>
<dbReference type="GO" id="GO:0034553">
    <property type="term" value="P:mitochondrial respiratory chain complex II assembly"/>
    <property type="evidence" value="ECO:0007669"/>
    <property type="project" value="InterPro"/>
</dbReference>
<keyword evidence="3" id="KW-0143">Chaperone</keyword>
<organism evidence="6 7">
    <name type="scientific">Stephania yunnanensis</name>
    <dbReference type="NCBI Taxonomy" id="152371"/>
    <lineage>
        <taxon>Eukaryota</taxon>
        <taxon>Viridiplantae</taxon>
        <taxon>Streptophyta</taxon>
        <taxon>Embryophyta</taxon>
        <taxon>Tracheophyta</taxon>
        <taxon>Spermatophyta</taxon>
        <taxon>Magnoliopsida</taxon>
        <taxon>Ranunculales</taxon>
        <taxon>Menispermaceae</taxon>
        <taxon>Menispermoideae</taxon>
        <taxon>Cissampelideae</taxon>
        <taxon>Stephania</taxon>
    </lineage>
</organism>
<evidence type="ECO:0000313" key="6">
    <source>
        <dbReference type="EMBL" id="KAK9121194.1"/>
    </source>
</evidence>
<keyword evidence="7" id="KW-1185">Reference proteome</keyword>
<accession>A0AAP0NWQ3</accession>
<dbReference type="InterPro" id="IPR045295">
    <property type="entry name" value="Complex1_LYR_SDHAF1_LYRM8"/>
</dbReference>
<dbReference type="CDD" id="cd20268">
    <property type="entry name" value="Complex1_LYR_SDHAF1_LYRM8"/>
    <property type="match status" value="1"/>
</dbReference>
<dbReference type="InterPro" id="IPR008011">
    <property type="entry name" value="Complex1_LYR_dom"/>
</dbReference>
<evidence type="ECO:0000256" key="2">
    <source>
        <dbReference type="ARBA" id="ARBA00023128"/>
    </source>
</evidence>
<dbReference type="GO" id="GO:0005759">
    <property type="term" value="C:mitochondrial matrix"/>
    <property type="evidence" value="ECO:0007669"/>
    <property type="project" value="UniProtKB-SubCell"/>
</dbReference>
<proteinExistence type="inferred from homology"/>
<dbReference type="AlphaFoldDB" id="A0AAP0NWQ3"/>
<name>A0AAP0NWQ3_9MAGN</name>
<gene>
    <name evidence="6" type="ORF">Syun_018811</name>
</gene>
<dbReference type="Pfam" id="PF05347">
    <property type="entry name" value="Complex1_LYR"/>
    <property type="match status" value="1"/>
</dbReference>
<dbReference type="PANTHER" id="PTHR13675">
    <property type="entry name" value="LYR MOTIF-CONTAINING PROTEIN 2"/>
    <property type="match status" value="1"/>
</dbReference>
<evidence type="ECO:0000256" key="3">
    <source>
        <dbReference type="ARBA" id="ARBA00023186"/>
    </source>
</evidence>
<comment type="caution">
    <text evidence="6">The sequence shown here is derived from an EMBL/GenBank/DDBJ whole genome shotgun (WGS) entry which is preliminary data.</text>
</comment>
<evidence type="ECO:0000256" key="4">
    <source>
        <dbReference type="ARBA" id="ARBA00025715"/>
    </source>
</evidence>
<sequence>MVKKLTGLQRQVLGLYRGFLRAARAKAPEDRRRMEAIVAAEFRRNAAAVERKNFMYIEYLLRRGARQLEQMKSADTVALSTFSLRHSSTDASSG</sequence>
<evidence type="ECO:0000313" key="7">
    <source>
        <dbReference type="Proteomes" id="UP001420932"/>
    </source>
</evidence>